<accession>A0A3G3BXS9</accession>
<evidence type="ECO:0000256" key="6">
    <source>
        <dbReference type="ARBA" id="ARBA00023002"/>
    </source>
</evidence>
<evidence type="ECO:0000256" key="8">
    <source>
        <dbReference type="ARBA" id="ARBA00023285"/>
    </source>
</evidence>
<dbReference type="NCBIfam" id="TIGR02504">
    <property type="entry name" value="NrdJ_Z"/>
    <property type="match status" value="1"/>
</dbReference>
<dbReference type="Gene3D" id="3.20.70.20">
    <property type="match status" value="1"/>
</dbReference>
<dbReference type="PANTHER" id="PTHR43371">
    <property type="entry name" value="VITAMIN B12-DEPENDENT RIBONUCLEOTIDE REDUCTASE"/>
    <property type="match status" value="1"/>
</dbReference>
<dbReference type="Pfam" id="PF02867">
    <property type="entry name" value="Ribonuc_red_lgC"/>
    <property type="match status" value="1"/>
</dbReference>
<dbReference type="GO" id="GO:0004748">
    <property type="term" value="F:ribonucleoside-diphosphate reductase activity, thioredoxin disulfide as acceptor"/>
    <property type="evidence" value="ECO:0007669"/>
    <property type="project" value="UniProtKB-EC"/>
</dbReference>
<dbReference type="EC" id="1.17.4.1" evidence="3"/>
<comment type="cofactor">
    <cofactor evidence="1">
        <name>adenosylcob(III)alamin</name>
        <dbReference type="ChEBI" id="CHEBI:18408"/>
    </cofactor>
</comment>
<evidence type="ECO:0000313" key="12">
    <source>
        <dbReference type="Proteomes" id="UP000275945"/>
    </source>
</evidence>
<dbReference type="Proteomes" id="UP000275945">
    <property type="component" value="Segment"/>
</dbReference>
<proteinExistence type="inferred from homology"/>
<keyword evidence="4" id="KW-0846">Cobalamin</keyword>
<keyword evidence="7" id="KW-1015">Disulfide bond</keyword>
<keyword evidence="12" id="KW-1185">Reference proteome</keyword>
<name>A0A3G3BXS9_9CAUD</name>
<evidence type="ECO:0000256" key="5">
    <source>
        <dbReference type="ARBA" id="ARBA00022741"/>
    </source>
</evidence>
<sequence>MIEVTRENMKKQLTEEDSFSLKIVSDRYLLKQNEKAPERDDVCIVEFQMEGVNNAGYNTIKEVALVDDYNKETEVATVTVFTGVDRGKVFEVKRQDIDLLLERDIPALQKRVAKALSGGDEKLESELAQRTMRQILFGGRILAGAGTGEELTYFNCYVAPMIHDSRGGIADHRKIVMEIMSRGGGVGTNGSTLRPTNTKVTKVRGKSSGAVSWLDDLSQLTHKVSQGGSRRGAQMIALADFHPDLIQFITAKVQKPLRATITIDGKEKELKFGKRGNETLSGANISVLLSDKFMEAYYRNDDWELVFPDVGNYTQEEMELYDKVWHEIGDPYKLKELHGLRYKVYARIPARDIANLLGVCAHGSAEPGILFLERANKFSNTWYFNPLICTNPCGEQFLAKWSVCNLGHVNFAEHLKYNAEKGFYEVDIEELKATTRALTRALDNVIDATPYYFDENEVNQKGERRLGLGTMGVDEALKLCGYDYGTQEGRDFAEVLFRTITVTAYEESVELAKERGPFTYFEAEPFLQSEFMKFMAKEEPELIESIREHGIRNATIITQAPTGTTGTLAQTSTGIEPFFAGEFWRSSRIGHTVQKAPVIKKAESVGIDPAGFKYAGDYSTKQHLDFQAICQKWCDSSISKTINAPKDTAVEDVIGLMEYAYEIGLKGFTVYVDGSREFQVLGTDESGSEDHSELPMDHYDVKTVLTAGKVGVGYEDGKLKKLTIDIEKLSEVLDEEGLVNHLAHLIKSGLEAHNSTDCNNCGAPLKFEEGCFKCEACGFSKCG</sequence>
<protein>
    <recommendedName>
        <fullName evidence="3">ribonucleoside-diphosphate reductase</fullName>
        <ecNumber evidence="3">1.17.4.1</ecNumber>
    </recommendedName>
</protein>
<evidence type="ECO:0000313" key="11">
    <source>
        <dbReference type="EMBL" id="AYP68741.1"/>
    </source>
</evidence>
<evidence type="ECO:0000256" key="2">
    <source>
        <dbReference type="ARBA" id="ARBA00007405"/>
    </source>
</evidence>
<comment type="catalytic activity">
    <reaction evidence="9">
        <text>a 2'-deoxyribonucleoside 5'-diphosphate + [thioredoxin]-disulfide + H2O = a ribonucleoside 5'-diphosphate + [thioredoxin]-dithiol</text>
        <dbReference type="Rhea" id="RHEA:23252"/>
        <dbReference type="Rhea" id="RHEA-COMP:10698"/>
        <dbReference type="Rhea" id="RHEA-COMP:10700"/>
        <dbReference type="ChEBI" id="CHEBI:15377"/>
        <dbReference type="ChEBI" id="CHEBI:29950"/>
        <dbReference type="ChEBI" id="CHEBI:50058"/>
        <dbReference type="ChEBI" id="CHEBI:57930"/>
        <dbReference type="ChEBI" id="CHEBI:73316"/>
        <dbReference type="EC" id="1.17.4.1"/>
    </reaction>
</comment>
<dbReference type="GO" id="GO:0031419">
    <property type="term" value="F:cobalamin binding"/>
    <property type="evidence" value="ECO:0007669"/>
    <property type="project" value="UniProtKB-KW"/>
</dbReference>
<keyword evidence="5" id="KW-0547">Nucleotide-binding</keyword>
<dbReference type="InterPro" id="IPR050862">
    <property type="entry name" value="RdRp_reductase_class-2"/>
</dbReference>
<dbReference type="SUPFAM" id="SSF51998">
    <property type="entry name" value="PFL-like glycyl radical enzymes"/>
    <property type="match status" value="1"/>
</dbReference>
<dbReference type="GO" id="GO:0000166">
    <property type="term" value="F:nucleotide binding"/>
    <property type="evidence" value="ECO:0007669"/>
    <property type="project" value="UniProtKB-KW"/>
</dbReference>
<evidence type="ECO:0000256" key="7">
    <source>
        <dbReference type="ARBA" id="ARBA00023157"/>
    </source>
</evidence>
<dbReference type="PANTHER" id="PTHR43371:SF1">
    <property type="entry name" value="RIBONUCLEOSIDE-DIPHOSPHATE REDUCTASE"/>
    <property type="match status" value="1"/>
</dbReference>
<reference evidence="11 12" key="1">
    <citation type="submission" date="2018-09" db="EMBL/GenBank/DDBJ databases">
        <title>Comparative Genomic Analysis of Eight Novel Haloalkaliphilic Bacteriophages from Lake Elmenteita, Kenya.</title>
        <authorList>
            <person name="Akhwale J.K."/>
        </authorList>
    </citation>
    <scope>NUCLEOTIDE SEQUENCE [LARGE SCALE GENOMIC DNA]</scope>
</reference>
<dbReference type="PRINTS" id="PR01183">
    <property type="entry name" value="RIBORDTASEM1"/>
</dbReference>
<keyword evidence="6 11" id="KW-0560">Oxidoreductase</keyword>
<keyword evidence="8" id="KW-0170">Cobalt</keyword>
<evidence type="ECO:0000256" key="4">
    <source>
        <dbReference type="ARBA" id="ARBA00022628"/>
    </source>
</evidence>
<dbReference type="EMBL" id="MH884513">
    <property type="protein sequence ID" value="AYP68741.1"/>
    <property type="molecule type" value="Genomic_DNA"/>
</dbReference>
<evidence type="ECO:0000259" key="10">
    <source>
        <dbReference type="Pfam" id="PF02867"/>
    </source>
</evidence>
<dbReference type="InterPro" id="IPR013344">
    <property type="entry name" value="RNR_NrdJ/NrdZ"/>
</dbReference>
<evidence type="ECO:0000256" key="9">
    <source>
        <dbReference type="ARBA" id="ARBA00047754"/>
    </source>
</evidence>
<comment type="similarity">
    <text evidence="2">Belongs to the ribonucleoside diphosphate reductase class-2 family.</text>
</comment>
<evidence type="ECO:0000256" key="1">
    <source>
        <dbReference type="ARBA" id="ARBA00001922"/>
    </source>
</evidence>
<dbReference type="InterPro" id="IPR000788">
    <property type="entry name" value="RNR_lg_C"/>
</dbReference>
<evidence type="ECO:0000256" key="3">
    <source>
        <dbReference type="ARBA" id="ARBA00012274"/>
    </source>
</evidence>
<gene>
    <name evidence="11" type="primary">nrdZ</name>
    <name evidence="11" type="ORF">BpsS36_00035</name>
</gene>
<feature type="domain" description="Ribonucleotide reductase large subunit C-terminal" evidence="10">
    <location>
        <begin position="155"/>
        <end position="671"/>
    </location>
</feature>
<dbReference type="CDD" id="cd02888">
    <property type="entry name" value="RNR_II_dimer"/>
    <property type="match status" value="1"/>
</dbReference>
<organism evidence="11 12">
    <name type="scientific">Bacillus phage vB_BpsS-36</name>
    <dbReference type="NCBI Taxonomy" id="2419622"/>
    <lineage>
        <taxon>Viruses</taxon>
        <taxon>Duplodnaviria</taxon>
        <taxon>Heunggongvirae</taxon>
        <taxon>Uroviricota</taxon>
        <taxon>Caudoviricetes</taxon>
        <taxon>Ehrlichviridae</taxon>
        <taxon>Nairobivirus</taxon>
        <taxon>Nairobivirus nv36</taxon>
    </lineage>
</organism>